<dbReference type="EMBL" id="PDJJ01000001">
    <property type="protein sequence ID" value="PFG44791.1"/>
    <property type="molecule type" value="Genomic_DNA"/>
</dbReference>
<evidence type="ECO:0000313" key="1">
    <source>
        <dbReference type="EMBL" id="PFG44791.1"/>
    </source>
</evidence>
<protein>
    <submittedName>
        <fullName evidence="1">Tubulin-like protein</fullName>
    </submittedName>
</protein>
<comment type="caution">
    <text evidence="1">The sequence shown here is derived from an EMBL/GenBank/DDBJ whole genome shotgun (WGS) entry which is preliminary data.</text>
</comment>
<sequence length="1112" mass="120662">MLRPFLLVGVGGSGGKTLRVIREDLQRRLAQAGWTGDLPQAWQFVHVDVPTHADGNDRDLPAQLPARDYKGLVSTGLDYRTIDSALLQTPGERLRDAVATWRPDPNKVNVPASKGAGQYRTLGRIIAVAGLDRISDALNGARRALTGAEVAGELADVSRLLGGTTSSVAADPTVIVVSSIAGGSGAGAVIDVCDAIRSFADKWADESVGFLYAPDVFDYLPDEARRGVRPNSLATLAELLNGYWNSLGPSEATTELFARYGVTLGGSDRRSGPRYPFLVGARNSSVTYRTQNDIYRAMGRSIASWVASAALQDSFTAFLQGNWASAASSMPDKLPLHSAGTETPFSAIGSARVGLGRDRFADYASEHLARTVVERITREHEKRRAHDDDRTEKQLVRDLAEEVLPGFLSRAALDERGEDRNDIVDALRPETLKEDGLALAAQITQRIRGEMSPKGEKPEWVRDQVIGTVSDRSTEYLDAATAARHARGREWVTTVQDRLGTVTAQQVALSGAAVTEQVLRRVATELDLVRDELQQEAAKYHRWATDVATPVREALADEKSGLVLAASEVVSTAVKAAVRSLWLRAEAELREMAVELVPDLVAGVVEPLATAVRYAHEKLGQERDEQGSPVSLWPEGDVIPVRLRPAPNEFLLDAPDDYPAILADLVQRTTGSQDPLDARRDAELQVMLGVDEIDGTGQHLVRRTTSWVPKDHRLAPSAASVPARAAFSLAAGQGDLLARAGQWLTKEGTRVGAYMAEGLRDHLDPARVSPAEHAARLQRFENQLGAALQAAEPLVSINPGVLVQVHGQHSARHLNKFGEIPLPDKSPGRSVFRRVLESRDQWSDDIEKSYTDGNGGFIDVFTHLGAPYEPVVFDSLMRPIASDWGAKNKAADSRAEFWRWRRARPLHEFLPLSPEVLDAMIRGWFVAGTLKHLTLGDGAATVYVPEETGVGGKHLPFPSPTLRNLAVDGPEGLAVVLESIVLALVDVNSQESLQPILPYTRLVVLGGAGGVAGDEEDLSVELKRWVLHGENRRPDAPAPTGDAEGRKKQVLDRLDALRASYEGHFAEIARRSEALEFPPTYDLRHQILAALGDLHRAVEALDAAPAGTTVWA</sequence>
<dbReference type="OrthoDB" id="4795870at2"/>
<keyword evidence="2" id="KW-1185">Reference proteome</keyword>
<gene>
    <name evidence="1" type="ORF">ATJ88_3528</name>
</gene>
<dbReference type="AlphaFoldDB" id="A0A2A9F1Z0"/>
<dbReference type="InterPro" id="IPR036525">
    <property type="entry name" value="Tubulin/FtsZ_GTPase_sf"/>
</dbReference>
<organism evidence="1 2">
    <name type="scientific">Isoptericola jiangsuensis</name>
    <dbReference type="NCBI Taxonomy" id="548579"/>
    <lineage>
        <taxon>Bacteria</taxon>
        <taxon>Bacillati</taxon>
        <taxon>Actinomycetota</taxon>
        <taxon>Actinomycetes</taxon>
        <taxon>Micrococcales</taxon>
        <taxon>Promicromonosporaceae</taxon>
        <taxon>Isoptericola</taxon>
    </lineage>
</organism>
<evidence type="ECO:0000313" key="2">
    <source>
        <dbReference type="Proteomes" id="UP000224130"/>
    </source>
</evidence>
<reference evidence="1 2" key="1">
    <citation type="submission" date="2017-10" db="EMBL/GenBank/DDBJ databases">
        <title>Sequencing the genomes of 1000 actinobacteria strains.</title>
        <authorList>
            <person name="Klenk H.-P."/>
        </authorList>
    </citation>
    <scope>NUCLEOTIDE SEQUENCE [LARGE SCALE GENOMIC DNA]</scope>
    <source>
        <strain evidence="1 2">DSM 21863</strain>
    </source>
</reference>
<dbReference type="RefSeq" id="WP_098464946.1">
    <property type="nucleotide sequence ID" value="NZ_PDJJ01000001.1"/>
</dbReference>
<dbReference type="Gene3D" id="3.40.50.1440">
    <property type="entry name" value="Tubulin/FtsZ, GTPase domain"/>
    <property type="match status" value="1"/>
</dbReference>
<dbReference type="Pfam" id="PF13809">
    <property type="entry name" value="Tubulin_2"/>
    <property type="match status" value="1"/>
</dbReference>
<dbReference type="InterPro" id="IPR025904">
    <property type="entry name" value="Tubulin-like"/>
</dbReference>
<dbReference type="Proteomes" id="UP000224130">
    <property type="component" value="Unassembled WGS sequence"/>
</dbReference>
<accession>A0A2A9F1Z0</accession>
<name>A0A2A9F1Z0_9MICO</name>
<proteinExistence type="predicted"/>